<evidence type="ECO:0000256" key="1">
    <source>
        <dbReference type="SAM" id="MobiDB-lite"/>
    </source>
</evidence>
<keyword evidence="2" id="KW-1185">Reference proteome</keyword>
<proteinExistence type="predicted"/>
<accession>A0A914W1V7</accession>
<feature type="compositionally biased region" description="Pro residues" evidence="1">
    <location>
        <begin position="24"/>
        <end position="40"/>
    </location>
</feature>
<evidence type="ECO:0000313" key="3">
    <source>
        <dbReference type="WBParaSite" id="PSAMB.scaffold285size59135.g4320.t1"/>
    </source>
</evidence>
<feature type="region of interest" description="Disordered" evidence="1">
    <location>
        <begin position="19"/>
        <end position="45"/>
    </location>
</feature>
<protein>
    <submittedName>
        <fullName evidence="3">Uncharacterized protein</fullName>
    </submittedName>
</protein>
<dbReference type="AlphaFoldDB" id="A0A914W1V7"/>
<dbReference type="WBParaSite" id="PSAMB.scaffold285size59135.g4320.t1">
    <property type="protein sequence ID" value="PSAMB.scaffold285size59135.g4320.t1"/>
    <property type="gene ID" value="PSAMB.scaffold285size59135.g4320"/>
</dbReference>
<reference evidence="3" key="1">
    <citation type="submission" date="2022-11" db="UniProtKB">
        <authorList>
            <consortium name="WormBaseParasite"/>
        </authorList>
    </citation>
    <scope>IDENTIFICATION</scope>
</reference>
<evidence type="ECO:0000313" key="2">
    <source>
        <dbReference type="Proteomes" id="UP000887566"/>
    </source>
</evidence>
<organism evidence="2 3">
    <name type="scientific">Plectus sambesii</name>
    <dbReference type="NCBI Taxonomy" id="2011161"/>
    <lineage>
        <taxon>Eukaryota</taxon>
        <taxon>Metazoa</taxon>
        <taxon>Ecdysozoa</taxon>
        <taxon>Nematoda</taxon>
        <taxon>Chromadorea</taxon>
        <taxon>Plectida</taxon>
        <taxon>Plectina</taxon>
        <taxon>Plectoidea</taxon>
        <taxon>Plectidae</taxon>
        <taxon>Plectus</taxon>
    </lineage>
</organism>
<dbReference type="Proteomes" id="UP000887566">
    <property type="component" value="Unplaced"/>
</dbReference>
<name>A0A914W1V7_9BILA</name>
<sequence>MGRPGDPYFQPPIGFYCDMYGQEGPPPHPQDMPLPPPGAPHAPFLLSTQDESGMLAAAAHLDGHQAPNGCGDGSYMMDEGAMRPPHSSPNMPLGAQDETFRVLHGFHQTSQDLKTETSVPPGW</sequence>
<feature type="region of interest" description="Disordered" evidence="1">
    <location>
        <begin position="69"/>
        <end position="94"/>
    </location>
</feature>